<comment type="subcellular location">
    <subcellularLocation>
        <location evidence="2 5">Bacterial flagellum basal body</location>
    </subcellularLocation>
</comment>
<comment type="function">
    <text evidence="1 5">Assembles around the rod to form the L-ring and probably protects the motor/basal body from shearing forces during rotation.</text>
</comment>
<keyword evidence="3" id="KW-0732">Signal</keyword>
<dbReference type="GO" id="GO:0030288">
    <property type="term" value="C:outer membrane-bounded periplasmic space"/>
    <property type="evidence" value="ECO:0007669"/>
    <property type="project" value="InterPro"/>
</dbReference>
<dbReference type="InterPro" id="IPR001782">
    <property type="entry name" value="Flag_FlgI"/>
</dbReference>
<dbReference type="GO" id="GO:0071973">
    <property type="term" value="P:bacterial-type flagellum-dependent cell motility"/>
    <property type="evidence" value="ECO:0007669"/>
    <property type="project" value="InterPro"/>
</dbReference>
<dbReference type="AlphaFoldDB" id="C7RLB8"/>
<dbReference type="HOGENOM" id="CLU_045235_1_0_4"/>
<accession>C7RLB8</accession>
<dbReference type="OrthoDB" id="9786431at2"/>
<dbReference type="PRINTS" id="PR01010">
    <property type="entry name" value="FLGPRINGFLGI"/>
</dbReference>
<dbReference type="EMBL" id="CP001715">
    <property type="protein sequence ID" value="ACV37067.1"/>
    <property type="molecule type" value="Genomic_DNA"/>
</dbReference>
<proteinExistence type="inferred from homology"/>
<protein>
    <recommendedName>
        <fullName evidence="5">Flagellar P-ring protein</fullName>
    </recommendedName>
    <alternativeName>
        <fullName evidence="5">Basal body P-ring protein</fullName>
    </alternativeName>
</protein>
<name>C7RLB8_ACCRE</name>
<comment type="similarity">
    <text evidence="5">Belongs to the FlgI family.</text>
</comment>
<evidence type="ECO:0000256" key="2">
    <source>
        <dbReference type="ARBA" id="ARBA00004117"/>
    </source>
</evidence>
<dbReference type="GO" id="GO:0005198">
    <property type="term" value="F:structural molecule activity"/>
    <property type="evidence" value="ECO:0007669"/>
    <property type="project" value="InterPro"/>
</dbReference>
<comment type="subunit">
    <text evidence="5">The basal body constitutes a major portion of the flagellar organelle and consists of four rings (L,P,S, and M) mounted on a central rod.</text>
</comment>
<evidence type="ECO:0000313" key="6">
    <source>
        <dbReference type="EMBL" id="ACV37067.1"/>
    </source>
</evidence>
<dbReference type="PANTHER" id="PTHR30381:SF0">
    <property type="entry name" value="FLAGELLAR P-RING PROTEIN"/>
    <property type="match status" value="1"/>
</dbReference>
<keyword evidence="6" id="KW-0969">Cilium</keyword>
<dbReference type="Pfam" id="PF02119">
    <property type="entry name" value="FlgI"/>
    <property type="match status" value="1"/>
</dbReference>
<dbReference type="NCBIfam" id="NF003676">
    <property type="entry name" value="PRK05303.1"/>
    <property type="match status" value="1"/>
</dbReference>
<dbReference type="KEGG" id="app:CAP2UW1_3817"/>
<dbReference type="eggNOG" id="COG1706">
    <property type="taxonomic scope" value="Bacteria"/>
</dbReference>
<dbReference type="STRING" id="522306.CAP2UW1_3817"/>
<evidence type="ECO:0000256" key="4">
    <source>
        <dbReference type="ARBA" id="ARBA00023143"/>
    </source>
</evidence>
<dbReference type="HAMAP" id="MF_00416">
    <property type="entry name" value="FlgI"/>
    <property type="match status" value="1"/>
</dbReference>
<reference evidence="6" key="1">
    <citation type="submission" date="2009-08" db="EMBL/GenBank/DDBJ databases">
        <authorList>
            <consortium name="US DOE Joint Genome Institute"/>
            <person name="Lucas S."/>
            <person name="Copeland A."/>
            <person name="Lapidus A."/>
            <person name="Glavina del Rio T."/>
            <person name="Dalin E."/>
            <person name="Tice H."/>
            <person name="Bruce D."/>
            <person name="Barry K."/>
            <person name="Pitluck S."/>
            <person name="Lowry S."/>
            <person name="Larimer F."/>
            <person name="Land M."/>
            <person name="Hauser L."/>
            <person name="Kyrpides N."/>
            <person name="Ivanova N."/>
            <person name="McMahon K.D."/>
            <person name="Hugenholtz P."/>
        </authorList>
    </citation>
    <scope>NUCLEOTIDE SEQUENCE</scope>
    <source>
        <strain evidence="6">UW-1</strain>
    </source>
</reference>
<evidence type="ECO:0000256" key="5">
    <source>
        <dbReference type="HAMAP-Rule" id="MF_00416"/>
    </source>
</evidence>
<keyword evidence="6" id="KW-0966">Cell projection</keyword>
<dbReference type="GO" id="GO:0009428">
    <property type="term" value="C:bacterial-type flagellum basal body, distal rod, P ring"/>
    <property type="evidence" value="ECO:0007669"/>
    <property type="project" value="InterPro"/>
</dbReference>
<evidence type="ECO:0000256" key="3">
    <source>
        <dbReference type="ARBA" id="ARBA00022729"/>
    </source>
</evidence>
<sequence length="382" mass="39435" precursor="true">MPQIINGQAVAGLRRAAGRPGLILALILALMSASAWAERIKDLASVQGVRNNQLVGYGLVFGLDGTGDQTTQTPFTQQSIINMLAQLGTTLATTQSLQLKNVAAVMVTASLPPFARIGQQIDVTVSSMGNAKSLRGGTLVMTPLKGADGQIYAQAQGSLLVGGAGASGAGSKVAINHLSAGRVIGGATVEREVPTALGQGPFIHYEMATTDFGTTQRVVDVINREMGPGTAQAVDGRVVRVVAPEENDRRVAFLGRLENLDVLPAKSVAKVIINPRTGSVVMNQTVTIESCAVAHGNLSVVVNTEQKVSQPNPLAGGQTVTTTQSEIDIKQGGGSLLQLKAGVKLSDVVKAINALGAGPQDLLSILQSMKAAGALRADLEII</sequence>
<organism evidence="6">
    <name type="scientific">Accumulibacter regalis</name>
    <dbReference type="NCBI Taxonomy" id="522306"/>
    <lineage>
        <taxon>Bacteria</taxon>
        <taxon>Pseudomonadati</taxon>
        <taxon>Pseudomonadota</taxon>
        <taxon>Betaproteobacteria</taxon>
        <taxon>Candidatus Accumulibacter</taxon>
    </lineage>
</organism>
<keyword evidence="4 5" id="KW-0975">Bacterial flagellum</keyword>
<evidence type="ECO:0000256" key="1">
    <source>
        <dbReference type="ARBA" id="ARBA00002591"/>
    </source>
</evidence>
<reference evidence="6" key="2">
    <citation type="submission" date="2009-09" db="EMBL/GenBank/DDBJ databases">
        <title>Complete sequence of chromosome of Candidatus Accumulibacter phosphatis clade IIA str. UW-1.</title>
        <authorList>
            <consortium name="US DOE Joint Genome Institute"/>
            <person name="Martin H.G."/>
            <person name="Ivanova N."/>
            <person name="Kunin V."/>
            <person name="Warnecke F."/>
            <person name="Barry K."/>
            <person name="He S."/>
            <person name="Salamov A."/>
            <person name="Szeto E."/>
            <person name="Dalin E."/>
            <person name="Pangilinan J.L."/>
            <person name="Lapidus A."/>
            <person name="Lowry S."/>
            <person name="Kyrpides N.C."/>
            <person name="McMahon K.D."/>
            <person name="Hugenholtz P."/>
        </authorList>
    </citation>
    <scope>NUCLEOTIDE SEQUENCE [LARGE SCALE GENOMIC DNA]</scope>
    <source>
        <strain evidence="6">UW-1</strain>
    </source>
</reference>
<dbReference type="PANTHER" id="PTHR30381">
    <property type="entry name" value="FLAGELLAR P-RING PERIPLASMIC PROTEIN FLGI"/>
    <property type="match status" value="1"/>
</dbReference>
<keyword evidence="6" id="KW-0282">Flagellum</keyword>
<gene>
    <name evidence="5" type="primary">flgI</name>
    <name evidence="6" type="ordered locus">CAP2UW1_3817</name>
</gene>